<accession>A0A0X1T7E5</accession>
<evidence type="ECO:0000313" key="2">
    <source>
        <dbReference type="Proteomes" id="UP000063229"/>
    </source>
</evidence>
<organism evidence="1 2">
    <name type="scientific">Pseudomonas agarici</name>
    <dbReference type="NCBI Taxonomy" id="46677"/>
    <lineage>
        <taxon>Bacteria</taxon>
        <taxon>Pseudomonadati</taxon>
        <taxon>Pseudomonadota</taxon>
        <taxon>Gammaproteobacteria</taxon>
        <taxon>Pseudomonadales</taxon>
        <taxon>Pseudomonadaceae</taxon>
        <taxon>Pseudomonas</taxon>
    </lineage>
</organism>
<dbReference type="Proteomes" id="UP000063229">
    <property type="component" value="Chromosome"/>
</dbReference>
<evidence type="ECO:0000313" key="1">
    <source>
        <dbReference type="EMBL" id="AMB87981.1"/>
    </source>
</evidence>
<proteinExistence type="predicted"/>
<sequence length="338" mass="38679">MTERNTCVIFGFRVIIGVAFPFSAPAFTLRIKDNKWSDINYFKDPIKLPEETPNHCTPTGFILDQEPYIISRDRDSKIYLRNILKKDSPVTYLGITSTETVVAYQVDPLNKLNFLVFHKDKNELFLSVFEGNNNTFRQVGNTHSVVKKMNDYPSLPRSYEDNREYGNRLFFANRLEDGTSELASIKIHSSGLAIGEALCYNRAIAYSPSAIEWRIQNQRFYVVFYQGVNKTTGEFTRELKCIKTDINGSILGHEEIQPSTSYPELRIRISTSPSVVYRESLSEISVFYIDHDTQQIKEAIIQFSTTEFRLKNIHNVTKSDSSQLLLGANCAPFAMQLS</sequence>
<dbReference type="EMBL" id="CP014135">
    <property type="protein sequence ID" value="AMB87981.1"/>
    <property type="molecule type" value="Genomic_DNA"/>
</dbReference>
<reference evidence="2" key="1">
    <citation type="submission" date="2016-01" db="EMBL/GenBank/DDBJ databases">
        <authorList>
            <person name="Storey N.H."/>
            <person name="Neuman B.W."/>
        </authorList>
    </citation>
    <scope>NUCLEOTIDE SEQUENCE [LARGE SCALE GENOMIC DNA]</scope>
    <source>
        <strain evidence="2">NCPPB 2472</strain>
    </source>
</reference>
<dbReference type="AlphaFoldDB" id="A0A0X1T7E5"/>
<keyword evidence="2" id="KW-1185">Reference proteome</keyword>
<protein>
    <submittedName>
        <fullName evidence="1">Uncharacterized protein</fullName>
    </submittedName>
</protein>
<dbReference type="RefSeq" id="WP_060783840.1">
    <property type="nucleotide sequence ID" value="NZ_CP014135.1"/>
</dbReference>
<gene>
    <name evidence="1" type="ORF">AWM79_22955</name>
</gene>
<dbReference type="KEGG" id="pagb:AWM79_22955"/>
<name>A0A0X1T7E5_PSEAA</name>